<dbReference type="RefSeq" id="WP_218595960.1">
    <property type="nucleotide sequence ID" value="NZ_JADQDF010000001.1"/>
</dbReference>
<keyword evidence="4" id="KW-1185">Reference proteome</keyword>
<comment type="caution">
    <text evidence="3">The sequence shown here is derived from an EMBL/GenBank/DDBJ whole genome shotgun (WGS) entry which is preliminary data.</text>
</comment>
<keyword evidence="1" id="KW-0472">Membrane</keyword>
<evidence type="ECO:0000259" key="2">
    <source>
        <dbReference type="Pfam" id="PF00535"/>
    </source>
</evidence>
<dbReference type="CDD" id="cd00761">
    <property type="entry name" value="Glyco_tranf_GTA_type"/>
    <property type="match status" value="1"/>
</dbReference>
<name>A0ABS6UD35_9PSEU</name>
<evidence type="ECO:0000256" key="1">
    <source>
        <dbReference type="SAM" id="Phobius"/>
    </source>
</evidence>
<accession>A0ABS6UD35</accession>
<keyword evidence="1" id="KW-1133">Transmembrane helix</keyword>
<keyword evidence="1" id="KW-0812">Transmembrane</keyword>
<organism evidence="3 4">
    <name type="scientific">Pseudonocardia oceani</name>
    <dbReference type="NCBI Taxonomy" id="2792013"/>
    <lineage>
        <taxon>Bacteria</taxon>
        <taxon>Bacillati</taxon>
        <taxon>Actinomycetota</taxon>
        <taxon>Actinomycetes</taxon>
        <taxon>Pseudonocardiales</taxon>
        <taxon>Pseudonocardiaceae</taxon>
        <taxon>Pseudonocardia</taxon>
    </lineage>
</organism>
<dbReference type="PANTHER" id="PTHR43646">
    <property type="entry name" value="GLYCOSYLTRANSFERASE"/>
    <property type="match status" value="1"/>
</dbReference>
<evidence type="ECO:0000313" key="3">
    <source>
        <dbReference type="EMBL" id="MBW0130158.1"/>
    </source>
</evidence>
<dbReference type="PANTHER" id="PTHR43646:SF3">
    <property type="entry name" value="SLR1566 PROTEIN"/>
    <property type="match status" value="1"/>
</dbReference>
<feature type="transmembrane region" description="Helical" evidence="1">
    <location>
        <begin position="12"/>
        <end position="34"/>
    </location>
</feature>
<gene>
    <name evidence="3" type="ORF">I4I82_21090</name>
</gene>
<sequence>MPSTTPYGPVRAAARALVRTGAALAVAGTAHLLVNVRALRVPPRRPVPVVEPVSVLLPARDEAARVGPAVASVLAQEGVARMELLVLDDGSTDGTADVVRAAGAGDLRLTVRTGTPPPPGVLGKPHACAQLAAAARGGVLVFVDADVVLAPHAVAAAVGMLRDGRFGLLCPWPRQVADGAGPRLLQPLLAWSWMVTLPLRVAERSPRPSMVAANGQFLVVDAGALAAAGGFAAVGTQVLDDIGLARAVKRSGGRVGVADGSALAECRMYEGWADLSAGYRKSLWAAFGPPAASAAIAALLAVAYVVPPVAALAGSRAGRVGYAAAVLGRVVAARRSRVRAWPDPLAHPVSVAALLVLWARSWAGHRRGALTWKGRAL</sequence>
<dbReference type="EMBL" id="JADQDF010000001">
    <property type="protein sequence ID" value="MBW0130158.1"/>
    <property type="molecule type" value="Genomic_DNA"/>
</dbReference>
<dbReference type="Proteomes" id="UP000694300">
    <property type="component" value="Unassembled WGS sequence"/>
</dbReference>
<proteinExistence type="predicted"/>
<protein>
    <submittedName>
        <fullName evidence="3">Glycosyltransferase</fullName>
    </submittedName>
</protein>
<dbReference type="Pfam" id="PF00535">
    <property type="entry name" value="Glycos_transf_2"/>
    <property type="match status" value="1"/>
</dbReference>
<evidence type="ECO:0000313" key="4">
    <source>
        <dbReference type="Proteomes" id="UP000694300"/>
    </source>
</evidence>
<reference evidence="3 4" key="1">
    <citation type="submission" date="2020-11" db="EMBL/GenBank/DDBJ databases">
        <title>Pseudonocardia abyssalis sp. nov. and Pseudonocardia oceani sp. nov., description and phylogenomic analysis of two novel actinomycetes isolated from the deep Southern Ocean.</title>
        <authorList>
            <person name="Parra J."/>
        </authorList>
    </citation>
    <scope>NUCLEOTIDE SEQUENCE [LARGE SCALE GENOMIC DNA]</scope>
    <source>
        <strain evidence="4">KRD185</strain>
    </source>
</reference>
<feature type="domain" description="Glycosyltransferase 2-like" evidence="2">
    <location>
        <begin position="54"/>
        <end position="185"/>
    </location>
</feature>
<dbReference type="InterPro" id="IPR001173">
    <property type="entry name" value="Glyco_trans_2-like"/>
</dbReference>
<feature type="transmembrane region" description="Helical" evidence="1">
    <location>
        <begin position="283"/>
        <end position="306"/>
    </location>
</feature>